<dbReference type="AlphaFoldDB" id="A0A2J8T0K4"/>
<evidence type="ECO:0000313" key="3">
    <source>
        <dbReference type="EMBL" id="PNJ26563.1"/>
    </source>
</evidence>
<dbReference type="Pfam" id="PF14650">
    <property type="entry name" value="FAM75"/>
    <property type="match status" value="1"/>
</dbReference>
<feature type="region of interest" description="Disordered" evidence="1">
    <location>
        <begin position="230"/>
        <end position="256"/>
    </location>
</feature>
<dbReference type="PANTHER" id="PTHR21777">
    <property type="entry name" value="RCG55159-LIKE"/>
    <property type="match status" value="1"/>
</dbReference>
<accession>A0A2J8T0K4</accession>
<feature type="compositionally biased region" description="Acidic residues" evidence="1">
    <location>
        <begin position="63"/>
        <end position="79"/>
    </location>
</feature>
<evidence type="ECO:0000259" key="2">
    <source>
        <dbReference type="Pfam" id="PF14650"/>
    </source>
</evidence>
<reference evidence="3" key="1">
    <citation type="submission" date="2017-12" db="EMBL/GenBank/DDBJ databases">
        <title>High-resolution comparative analysis of great ape genomes.</title>
        <authorList>
            <person name="Pollen A."/>
            <person name="Hastie A."/>
            <person name="Hormozdiari F."/>
            <person name="Dougherty M."/>
            <person name="Liu R."/>
            <person name="Chaisson M."/>
            <person name="Hoppe E."/>
            <person name="Hill C."/>
            <person name="Pang A."/>
            <person name="Hillier L."/>
            <person name="Baker C."/>
            <person name="Armstrong J."/>
            <person name="Shendure J."/>
            <person name="Paten B."/>
            <person name="Wilson R."/>
            <person name="Chao H."/>
            <person name="Schneider V."/>
            <person name="Ventura M."/>
            <person name="Kronenberg Z."/>
            <person name="Murali S."/>
            <person name="Gordon D."/>
            <person name="Cantsilieris S."/>
            <person name="Munson K."/>
            <person name="Nelson B."/>
            <person name="Raja A."/>
            <person name="Underwood J."/>
            <person name="Diekhans M."/>
            <person name="Fiddes I."/>
            <person name="Haussler D."/>
            <person name="Eichler E."/>
        </authorList>
    </citation>
    <scope>NUCLEOTIDE SEQUENCE [LARGE SCALE GENOMIC DNA]</scope>
    <source>
        <strain evidence="3">Susie</strain>
    </source>
</reference>
<gene>
    <name evidence="3" type="ORF">CR201_G0038948</name>
</gene>
<sequence>MEWLLEDLLGAKGDMGLLWGQLTHALACRHCGSSCFQSPGNLDLPLLHHVAFLDHLCKQKSEVEEEGEEEEEEGEDEASLDPLKPCSTKEAPTGEQATPAPPQPSCGSEGLLKAIGIPEQTVMQPVSPSRSFPIFQILTSFPVRHKIASGNHRQQRKSQLFWGLPSLHSESLEAIFLSSGGPSPLKLSVCSSVFFNKLAFLPRSNLLLPQYHSSAQFSTHEAHTMEDLEGMAPNPQLLPPPSSPSVSSLPLHLRPF</sequence>
<feature type="compositionally biased region" description="Low complexity" evidence="1">
    <location>
        <begin position="244"/>
        <end position="256"/>
    </location>
</feature>
<comment type="caution">
    <text evidence="3">The sequence shown here is derived from an EMBL/GenBank/DDBJ whole genome shotgun (WGS) entry which is preliminary data.</text>
</comment>
<feature type="non-terminal residue" evidence="3">
    <location>
        <position position="256"/>
    </location>
</feature>
<dbReference type="PANTHER" id="PTHR21777:SF0">
    <property type="entry name" value="RCG55159-LIKE"/>
    <property type="match status" value="1"/>
</dbReference>
<dbReference type="EMBL" id="NDHI03003533">
    <property type="protein sequence ID" value="PNJ26563.1"/>
    <property type="molecule type" value="Genomic_DNA"/>
</dbReference>
<protein>
    <submittedName>
        <fullName evidence="3">C9orf131 isoform 4</fullName>
    </submittedName>
</protein>
<feature type="region of interest" description="Disordered" evidence="1">
    <location>
        <begin position="61"/>
        <end position="110"/>
    </location>
</feature>
<dbReference type="InterPro" id="IPR026677">
    <property type="entry name" value="Spata31g1-like"/>
</dbReference>
<dbReference type="InterPro" id="IPR039509">
    <property type="entry name" value="SPATA31"/>
</dbReference>
<organism evidence="3">
    <name type="scientific">Pongo abelii</name>
    <name type="common">Sumatran orangutan</name>
    <name type="synonym">Pongo pygmaeus abelii</name>
    <dbReference type="NCBI Taxonomy" id="9601"/>
    <lineage>
        <taxon>Eukaryota</taxon>
        <taxon>Metazoa</taxon>
        <taxon>Chordata</taxon>
        <taxon>Craniata</taxon>
        <taxon>Vertebrata</taxon>
        <taxon>Euteleostomi</taxon>
        <taxon>Mammalia</taxon>
        <taxon>Eutheria</taxon>
        <taxon>Euarchontoglires</taxon>
        <taxon>Primates</taxon>
        <taxon>Haplorrhini</taxon>
        <taxon>Catarrhini</taxon>
        <taxon>Hominidae</taxon>
        <taxon>Pongo</taxon>
    </lineage>
</organism>
<evidence type="ECO:0000256" key="1">
    <source>
        <dbReference type="SAM" id="MobiDB-lite"/>
    </source>
</evidence>
<proteinExistence type="predicted"/>
<name>A0A2J8T0K4_PONAB</name>
<feature type="domain" description="SPATA31" evidence="2">
    <location>
        <begin position="148"/>
        <end position="242"/>
    </location>
</feature>